<sequence length="329" mass="37198">MKRVIVLLFTLMIVTACSQGNEAATDKSNEDDIHIYTTVYPIQYFTDQIAGDMAQVESILPPGTDPHSYEPTTKEMIEFAGADAFIYNGEGLEGYAKTISDTIETEGVDILEASAGVPLEEDIHSFEADEGQVDEGEQENHNHDEEKGHDGHQHGENDPHLWLDPLRSIQMADNIRELLVEIEPEEAETFNHNFERLKQKLEDLDHDYHKTLETLPKDDIIVSHAAYSYWEKAYGLNQIPISGVSPSNEPSQKEVESIIETAEKHELNHILFEQNITPKVANVVKNEIGAESLRIHNLSVLTEEDIENEDDYFTLMRENLAKLKEALSE</sequence>
<evidence type="ECO:0000256" key="2">
    <source>
        <dbReference type="SAM" id="MobiDB-lite"/>
    </source>
</evidence>
<dbReference type="GO" id="GO:0030001">
    <property type="term" value="P:metal ion transport"/>
    <property type="evidence" value="ECO:0007669"/>
    <property type="project" value="InterPro"/>
</dbReference>
<evidence type="ECO:0000313" key="4">
    <source>
        <dbReference type="EMBL" id="TGB03931.1"/>
    </source>
</evidence>
<dbReference type="AlphaFoldDB" id="A0A4Z0H3D0"/>
<feature type="chain" id="PRO_5021422086" evidence="3">
    <location>
        <begin position="24"/>
        <end position="329"/>
    </location>
</feature>
<dbReference type="RefSeq" id="WP_135326602.1">
    <property type="nucleotide sequence ID" value="NZ_SRJC01000001.1"/>
</dbReference>
<dbReference type="PRINTS" id="PR00691">
    <property type="entry name" value="ADHESINB"/>
</dbReference>
<dbReference type="GO" id="GO:0046872">
    <property type="term" value="F:metal ion binding"/>
    <property type="evidence" value="ECO:0007669"/>
    <property type="project" value="InterPro"/>
</dbReference>
<reference evidence="4 5" key="1">
    <citation type="journal article" date="2003" name="Int. J. Syst. Evol. Microbiol.">
        <title>Halobacillus salinus sp. nov., isolated from a salt lake on the coast of the East Sea in Korea.</title>
        <authorList>
            <person name="Yoon J.H."/>
            <person name="Kang K.H."/>
            <person name="Park Y.H."/>
        </authorList>
    </citation>
    <scope>NUCLEOTIDE SEQUENCE [LARGE SCALE GENOMIC DNA]</scope>
    <source>
        <strain evidence="4 5">HSL-3</strain>
    </source>
</reference>
<dbReference type="PANTHER" id="PTHR42953:SF8">
    <property type="entry name" value="ZINT DOMAIN-CONTAINING PROTEIN"/>
    <property type="match status" value="1"/>
</dbReference>
<accession>A0A4Z0H3D0</accession>
<dbReference type="SUPFAM" id="SSF53807">
    <property type="entry name" value="Helical backbone' metal receptor"/>
    <property type="match status" value="1"/>
</dbReference>
<dbReference type="Pfam" id="PF01297">
    <property type="entry name" value="ZnuA"/>
    <property type="match status" value="1"/>
</dbReference>
<dbReference type="InterPro" id="IPR006129">
    <property type="entry name" value="AdhesinB"/>
</dbReference>
<name>A0A4Z0H3D0_9BACI</name>
<keyword evidence="3" id="KW-0732">Signal</keyword>
<dbReference type="InterPro" id="IPR050492">
    <property type="entry name" value="Bact_metal-bind_prot9"/>
</dbReference>
<feature type="compositionally biased region" description="Basic and acidic residues" evidence="2">
    <location>
        <begin position="138"/>
        <end position="160"/>
    </location>
</feature>
<organism evidence="4 5">
    <name type="scientific">Halobacillus salinus</name>
    <dbReference type="NCBI Taxonomy" id="192814"/>
    <lineage>
        <taxon>Bacteria</taxon>
        <taxon>Bacillati</taxon>
        <taxon>Bacillota</taxon>
        <taxon>Bacilli</taxon>
        <taxon>Bacillales</taxon>
        <taxon>Bacillaceae</taxon>
        <taxon>Halobacillus</taxon>
    </lineage>
</organism>
<evidence type="ECO:0000256" key="3">
    <source>
        <dbReference type="SAM" id="SignalP"/>
    </source>
</evidence>
<feature type="region of interest" description="Disordered" evidence="2">
    <location>
        <begin position="130"/>
        <end position="160"/>
    </location>
</feature>
<keyword evidence="5" id="KW-1185">Reference proteome</keyword>
<comment type="caution">
    <text evidence="4">The sequence shown here is derived from an EMBL/GenBank/DDBJ whole genome shotgun (WGS) entry which is preliminary data.</text>
</comment>
<feature type="signal peptide" evidence="3">
    <location>
        <begin position="1"/>
        <end position="23"/>
    </location>
</feature>
<dbReference type="EMBL" id="SRJC01000001">
    <property type="protein sequence ID" value="TGB03931.1"/>
    <property type="molecule type" value="Genomic_DNA"/>
</dbReference>
<gene>
    <name evidence="4" type="ORF">E4663_02685</name>
</gene>
<dbReference type="Proteomes" id="UP000297982">
    <property type="component" value="Unassembled WGS sequence"/>
</dbReference>
<dbReference type="InterPro" id="IPR006127">
    <property type="entry name" value="ZnuA-like"/>
</dbReference>
<keyword evidence="1" id="KW-0175">Coiled coil</keyword>
<dbReference type="STRING" id="192814.GCA_900166575_00849"/>
<dbReference type="Gene3D" id="3.40.50.1980">
    <property type="entry name" value="Nitrogenase molybdenum iron protein domain"/>
    <property type="match status" value="2"/>
</dbReference>
<dbReference type="GO" id="GO:0007155">
    <property type="term" value="P:cell adhesion"/>
    <property type="evidence" value="ECO:0007669"/>
    <property type="project" value="InterPro"/>
</dbReference>
<evidence type="ECO:0000256" key="1">
    <source>
        <dbReference type="SAM" id="Coils"/>
    </source>
</evidence>
<dbReference type="PANTHER" id="PTHR42953">
    <property type="entry name" value="HIGH-AFFINITY ZINC UPTAKE SYSTEM PROTEIN ZNUA-RELATED"/>
    <property type="match status" value="1"/>
</dbReference>
<evidence type="ECO:0000313" key="5">
    <source>
        <dbReference type="Proteomes" id="UP000297982"/>
    </source>
</evidence>
<feature type="coiled-coil region" evidence="1">
    <location>
        <begin position="187"/>
        <end position="214"/>
    </location>
</feature>
<dbReference type="PROSITE" id="PS51257">
    <property type="entry name" value="PROKAR_LIPOPROTEIN"/>
    <property type="match status" value="1"/>
</dbReference>
<protein>
    <submittedName>
        <fullName evidence="4">Adhesin</fullName>
    </submittedName>
</protein>
<proteinExistence type="predicted"/>